<dbReference type="InterPro" id="IPR044005">
    <property type="entry name" value="DZR_2"/>
</dbReference>
<evidence type="ECO:0000313" key="4">
    <source>
        <dbReference type="EMBL" id="SFJ66254.1"/>
    </source>
</evidence>
<reference evidence="4 5" key="1">
    <citation type="submission" date="2016-10" db="EMBL/GenBank/DDBJ databases">
        <authorList>
            <person name="de Groot N.N."/>
        </authorList>
    </citation>
    <scope>NUCLEOTIDE SEQUENCE [LARGE SCALE GENOMIC DNA]</scope>
    <source>
        <strain evidence="4 5">DSM 19073</strain>
    </source>
</reference>
<name>A0A1I3T5C1_9RHOB</name>
<dbReference type="Pfam" id="PF00156">
    <property type="entry name" value="Pribosyltran"/>
    <property type="match status" value="1"/>
</dbReference>
<evidence type="ECO:0000256" key="1">
    <source>
        <dbReference type="ARBA" id="ARBA00008007"/>
    </source>
</evidence>
<proteinExistence type="inferred from homology"/>
<protein>
    <submittedName>
        <fullName evidence="4">ComF family protein</fullName>
    </submittedName>
</protein>
<sequence>MDTRLQRVTHRALHALREAIYPTTCMMCDNRVQDDGGLCPACWSETPFLSGACCGLCGTPLPGADDGPARCDECLTLARPWDEGRAALAYAGVGRKMVLALKHGDRTELARGGARWIQRRARDVLTPQTLFVPVPIHRWRLLKRRYNQSALLARELATLNDAPFCPLALRRHRETPSQDHRSVADRYANIAGAISIGGGPDVRGAHVALVDDVMTSGATLTVCSDILRQAGAARITILLLARVAKDR</sequence>
<evidence type="ECO:0000313" key="5">
    <source>
        <dbReference type="Proteomes" id="UP000199110"/>
    </source>
</evidence>
<evidence type="ECO:0000259" key="3">
    <source>
        <dbReference type="Pfam" id="PF18912"/>
    </source>
</evidence>
<feature type="domain" description="Double zinc ribbon" evidence="3">
    <location>
        <begin position="18"/>
        <end position="75"/>
    </location>
</feature>
<dbReference type="OrthoDB" id="9779910at2"/>
<dbReference type="RefSeq" id="WP_092783448.1">
    <property type="nucleotide sequence ID" value="NZ_FORA01000005.1"/>
</dbReference>
<dbReference type="InterPro" id="IPR029057">
    <property type="entry name" value="PRTase-like"/>
</dbReference>
<accession>A0A1I3T5C1</accession>
<dbReference type="SUPFAM" id="SSF53271">
    <property type="entry name" value="PRTase-like"/>
    <property type="match status" value="1"/>
</dbReference>
<dbReference type="AlphaFoldDB" id="A0A1I3T5C1"/>
<dbReference type="InterPro" id="IPR000836">
    <property type="entry name" value="PRTase_dom"/>
</dbReference>
<feature type="domain" description="Phosphoribosyltransferase" evidence="2">
    <location>
        <begin position="151"/>
        <end position="243"/>
    </location>
</feature>
<dbReference type="Proteomes" id="UP000199110">
    <property type="component" value="Unassembled WGS sequence"/>
</dbReference>
<evidence type="ECO:0000259" key="2">
    <source>
        <dbReference type="Pfam" id="PF00156"/>
    </source>
</evidence>
<dbReference type="PANTHER" id="PTHR47505:SF1">
    <property type="entry name" value="DNA UTILIZATION PROTEIN YHGH"/>
    <property type="match status" value="1"/>
</dbReference>
<dbReference type="EMBL" id="FORA01000005">
    <property type="protein sequence ID" value="SFJ66254.1"/>
    <property type="molecule type" value="Genomic_DNA"/>
</dbReference>
<dbReference type="STRING" id="390807.SAMN04488095_3304"/>
<dbReference type="PANTHER" id="PTHR47505">
    <property type="entry name" value="DNA UTILIZATION PROTEIN YHGH"/>
    <property type="match status" value="1"/>
</dbReference>
<dbReference type="Pfam" id="PF18912">
    <property type="entry name" value="DZR_2"/>
    <property type="match status" value="1"/>
</dbReference>
<dbReference type="InterPro" id="IPR051910">
    <property type="entry name" value="ComF/GntX_DNA_util-trans"/>
</dbReference>
<comment type="similarity">
    <text evidence="1">Belongs to the ComF/GntX family.</text>
</comment>
<gene>
    <name evidence="4" type="ORF">SAMN04488095_3304</name>
</gene>
<organism evidence="4 5">
    <name type="scientific">Jannaschia pohangensis</name>
    <dbReference type="NCBI Taxonomy" id="390807"/>
    <lineage>
        <taxon>Bacteria</taxon>
        <taxon>Pseudomonadati</taxon>
        <taxon>Pseudomonadota</taxon>
        <taxon>Alphaproteobacteria</taxon>
        <taxon>Rhodobacterales</taxon>
        <taxon>Roseobacteraceae</taxon>
        <taxon>Jannaschia</taxon>
    </lineage>
</organism>
<keyword evidence="5" id="KW-1185">Reference proteome</keyword>
<dbReference type="CDD" id="cd06223">
    <property type="entry name" value="PRTases_typeI"/>
    <property type="match status" value="1"/>
</dbReference>
<dbReference type="Gene3D" id="3.40.50.2020">
    <property type="match status" value="1"/>
</dbReference>